<evidence type="ECO:0000313" key="2">
    <source>
        <dbReference type="Proteomes" id="UP000499080"/>
    </source>
</evidence>
<dbReference type="EMBL" id="BGPR01021152">
    <property type="protein sequence ID" value="GBN86164.1"/>
    <property type="molecule type" value="Genomic_DNA"/>
</dbReference>
<dbReference type="AlphaFoldDB" id="A0A4Y2SD55"/>
<organism evidence="1 2">
    <name type="scientific">Araneus ventricosus</name>
    <name type="common">Orbweaver spider</name>
    <name type="synonym">Epeira ventricosa</name>
    <dbReference type="NCBI Taxonomy" id="182803"/>
    <lineage>
        <taxon>Eukaryota</taxon>
        <taxon>Metazoa</taxon>
        <taxon>Ecdysozoa</taxon>
        <taxon>Arthropoda</taxon>
        <taxon>Chelicerata</taxon>
        <taxon>Arachnida</taxon>
        <taxon>Araneae</taxon>
        <taxon>Araneomorphae</taxon>
        <taxon>Entelegynae</taxon>
        <taxon>Araneoidea</taxon>
        <taxon>Araneidae</taxon>
        <taxon>Araneus</taxon>
    </lineage>
</organism>
<name>A0A4Y2SD55_ARAVE</name>
<dbReference type="Proteomes" id="UP000499080">
    <property type="component" value="Unassembled WGS sequence"/>
</dbReference>
<evidence type="ECO:0000313" key="1">
    <source>
        <dbReference type="EMBL" id="GBN86164.1"/>
    </source>
</evidence>
<protein>
    <submittedName>
        <fullName evidence="1">Uncharacterized protein</fullName>
    </submittedName>
</protein>
<proteinExistence type="predicted"/>
<comment type="caution">
    <text evidence="1">The sequence shown here is derived from an EMBL/GenBank/DDBJ whole genome shotgun (WGS) entry which is preliminary data.</text>
</comment>
<sequence>MKRHKLGSPNLGGHLPHHPMLCYTLPLRRTEMGCGFWAPYPGYVLSDLKTSPPSKQANRLRQAFVAVKEELLDRPGRPRPVREG</sequence>
<keyword evidence="2" id="KW-1185">Reference proteome</keyword>
<reference evidence="1 2" key="1">
    <citation type="journal article" date="2019" name="Sci. Rep.">
        <title>Orb-weaving spider Araneus ventricosus genome elucidates the spidroin gene catalogue.</title>
        <authorList>
            <person name="Kono N."/>
            <person name="Nakamura H."/>
            <person name="Ohtoshi R."/>
            <person name="Moran D.A.P."/>
            <person name="Shinohara A."/>
            <person name="Yoshida Y."/>
            <person name="Fujiwara M."/>
            <person name="Mori M."/>
            <person name="Tomita M."/>
            <person name="Arakawa K."/>
        </authorList>
    </citation>
    <scope>NUCLEOTIDE SEQUENCE [LARGE SCALE GENOMIC DNA]</scope>
</reference>
<gene>
    <name evidence="1" type="ORF">AVEN_131806_1</name>
</gene>
<accession>A0A4Y2SD55</accession>